<feature type="domain" description="Sigma-54 factor interaction" evidence="1">
    <location>
        <begin position="169"/>
        <end position="226"/>
    </location>
</feature>
<evidence type="ECO:0000313" key="3">
    <source>
        <dbReference type="Proteomes" id="UP001409291"/>
    </source>
</evidence>
<reference evidence="2 3" key="1">
    <citation type="submission" date="2024-04" db="EMBL/GenBank/DDBJ databases">
        <title>WGS of bacteria from Torrens River.</title>
        <authorList>
            <person name="Wyrsch E.R."/>
            <person name="Drigo B."/>
        </authorList>
    </citation>
    <scope>NUCLEOTIDE SEQUENCE [LARGE SCALE GENOMIC DNA]</scope>
    <source>
        <strain evidence="2 3">TWI391</strain>
    </source>
</reference>
<accession>A0ABV0C2H5</accession>
<gene>
    <name evidence="2" type="ORF">ABE541_26080</name>
</gene>
<dbReference type="SUPFAM" id="SSF52540">
    <property type="entry name" value="P-loop containing nucleoside triphosphate hydrolases"/>
    <property type="match status" value="1"/>
</dbReference>
<protein>
    <submittedName>
        <fullName evidence="2">Sigma 54-interacting transcriptional regulator</fullName>
    </submittedName>
</protein>
<dbReference type="PANTHER" id="PTHR30267:SF2">
    <property type="entry name" value="PROTEIN PRKA"/>
    <property type="match status" value="1"/>
</dbReference>
<dbReference type="EMBL" id="JBDJNQ010000026">
    <property type="protein sequence ID" value="MEN5380758.1"/>
    <property type="molecule type" value="Genomic_DNA"/>
</dbReference>
<dbReference type="Proteomes" id="UP001409291">
    <property type="component" value="Unassembled WGS sequence"/>
</dbReference>
<dbReference type="Pfam" id="PF00158">
    <property type="entry name" value="Sigma54_activat"/>
    <property type="match status" value="1"/>
</dbReference>
<dbReference type="RefSeq" id="WP_168126397.1">
    <property type="nucleotide sequence ID" value="NZ_JBDJLH010000013.1"/>
</dbReference>
<dbReference type="Gene3D" id="3.40.50.300">
    <property type="entry name" value="P-loop containing nucleotide triphosphate hydrolases"/>
    <property type="match status" value="1"/>
</dbReference>
<evidence type="ECO:0000313" key="2">
    <source>
        <dbReference type="EMBL" id="MEN5380758.1"/>
    </source>
</evidence>
<dbReference type="PANTHER" id="PTHR30267">
    <property type="entry name" value="PROTEIN KINASE PRKA"/>
    <property type="match status" value="1"/>
</dbReference>
<proteinExistence type="predicted"/>
<dbReference type="InterPro" id="IPR002078">
    <property type="entry name" value="Sigma_54_int"/>
</dbReference>
<dbReference type="InterPro" id="IPR027417">
    <property type="entry name" value="P-loop_NTPase"/>
</dbReference>
<evidence type="ECO:0000259" key="1">
    <source>
        <dbReference type="Pfam" id="PF00158"/>
    </source>
</evidence>
<comment type="caution">
    <text evidence="2">The sequence shown here is derived from an EMBL/GenBank/DDBJ whole genome shotgun (WGS) entry which is preliminary data.</text>
</comment>
<keyword evidence="3" id="KW-1185">Reference proteome</keyword>
<name>A0ABV0C2H5_9SPHI</name>
<organism evidence="2 3">
    <name type="scientific">Sphingobacterium kitahiroshimense</name>
    <dbReference type="NCBI Taxonomy" id="470446"/>
    <lineage>
        <taxon>Bacteria</taxon>
        <taxon>Pseudomonadati</taxon>
        <taxon>Bacteroidota</taxon>
        <taxon>Sphingobacteriia</taxon>
        <taxon>Sphingobacteriales</taxon>
        <taxon>Sphingobacteriaceae</taxon>
        <taxon>Sphingobacterium</taxon>
    </lineage>
</organism>
<sequence length="488" mass="55378">MDYTKITTFGALKASGYKPKTIKEELRQNLITKIGNGETVFTGVHGYEDTVIPELERAILSKHNINFLGLRGQAKTRLARLMVNLLDEYIPVVQGSEINDDPYNPISRYAVELLKEKGDDTPIDWLHRSDRFAEKLATPDVTVADLIGDVDPIKAANLRLSYADDRVIHFGMIPRANRSIFVINELPDLQARIQVALFNILQEGDIQIRGFKLRLPLDVQFVFTANPEDYTNRGSIVTPLKDRIGSQILTHYPETVAIAKTITAQEANLEAAQKEQIYVPELARELIEQISFEARNSEYVDEKSGVSARMSITAFQNLLSTAELRMLKNGAPATAIRLSDFMGIVPAITGKVELVYEGEQEGAGTVAIQLIENAVKSIFLTLFPKIEKFEKENERYPYDDIVRWFSESEGIELSDELTDVDYEHALDEVTPIRSLIQQYQPQTKPEDFYFLTEFILWGLTLNNKLSKYRVGSGLQFQDKFQEYLRNNL</sequence>